<name>A0A3A8ANA0_9HYPH</name>
<dbReference type="InterPro" id="IPR013114">
    <property type="entry name" value="FabA_FabZ"/>
</dbReference>
<keyword evidence="11" id="KW-1185">Reference proteome</keyword>
<dbReference type="HAMAP" id="MF_00406">
    <property type="entry name" value="FabZ"/>
    <property type="match status" value="1"/>
</dbReference>
<dbReference type="GO" id="GO:0005737">
    <property type="term" value="C:cytoplasm"/>
    <property type="evidence" value="ECO:0007669"/>
    <property type="project" value="UniProtKB-SubCell"/>
</dbReference>
<dbReference type="InterPro" id="IPR010084">
    <property type="entry name" value="FabZ"/>
</dbReference>
<dbReference type="Pfam" id="PF07977">
    <property type="entry name" value="FabA"/>
    <property type="match status" value="1"/>
</dbReference>
<proteinExistence type="inferred from homology"/>
<accession>A0A3A8ANA0</accession>
<dbReference type="PANTHER" id="PTHR30272:SF1">
    <property type="entry name" value="3-HYDROXYACYL-[ACYL-CARRIER-PROTEIN] DEHYDRATASE"/>
    <property type="match status" value="1"/>
</dbReference>
<comment type="function">
    <text evidence="8 9">Involved in unsaturated fatty acids biosynthesis. Catalyzes the dehydration of short chain beta-hydroxyacyl-ACPs and long chain saturated and unsaturated beta-hydroxyacyl-ACPs.</text>
</comment>
<evidence type="ECO:0000313" key="11">
    <source>
        <dbReference type="Proteomes" id="UP000246132"/>
    </source>
</evidence>
<dbReference type="GO" id="GO:0009245">
    <property type="term" value="P:lipid A biosynthetic process"/>
    <property type="evidence" value="ECO:0007669"/>
    <property type="project" value="UniProtKB-UniRule"/>
</dbReference>
<evidence type="ECO:0000256" key="8">
    <source>
        <dbReference type="ARBA" id="ARBA00025049"/>
    </source>
</evidence>
<dbReference type="EC" id="4.2.1.59" evidence="9"/>
<keyword evidence="7 9" id="KW-0456">Lyase</keyword>
<dbReference type="NCBIfam" id="NF000582">
    <property type="entry name" value="PRK00006.1"/>
    <property type="match status" value="1"/>
</dbReference>
<feature type="active site" evidence="9">
    <location>
        <position position="59"/>
    </location>
</feature>
<evidence type="ECO:0000256" key="9">
    <source>
        <dbReference type="HAMAP-Rule" id="MF_00406"/>
    </source>
</evidence>
<keyword evidence="5 9" id="KW-0441">Lipid A biosynthesis</keyword>
<keyword evidence="6 9" id="KW-0443">Lipid metabolism</keyword>
<comment type="caution">
    <text evidence="10">The sequence shown here is derived from an EMBL/GenBank/DDBJ whole genome shotgun (WGS) entry which is preliminary data.</text>
</comment>
<dbReference type="FunFam" id="3.10.129.10:FF:000001">
    <property type="entry name" value="3-hydroxyacyl-[acyl-carrier-protein] dehydratase FabZ"/>
    <property type="match status" value="1"/>
</dbReference>
<dbReference type="Gene3D" id="3.10.129.10">
    <property type="entry name" value="Hotdog Thioesterase"/>
    <property type="match status" value="1"/>
</dbReference>
<keyword evidence="3 9" id="KW-0963">Cytoplasm</keyword>
<evidence type="ECO:0000256" key="5">
    <source>
        <dbReference type="ARBA" id="ARBA00022556"/>
    </source>
</evidence>
<evidence type="ECO:0000256" key="6">
    <source>
        <dbReference type="ARBA" id="ARBA00023098"/>
    </source>
</evidence>
<comment type="subcellular location">
    <subcellularLocation>
        <location evidence="1 9">Cytoplasm</location>
    </subcellularLocation>
</comment>
<sequence>MTHTSVDEALDTADLADILKALPHRYPMLLVDRIVNIDGLDSAVGIKNVTYNEPHFMGHFPGNPIMPGVLIIEGLAQTAGAIGIKSLGMDKPALVYFMSIDKAKFRKPVVPGDVLEYHVRLIKRRGSICRYECIAKVAGDTVAEAELTAMLSPNDAKRGGGL</sequence>
<comment type="similarity">
    <text evidence="2 9">Belongs to the thioester dehydratase family. FabZ subfamily.</text>
</comment>
<evidence type="ECO:0000256" key="7">
    <source>
        <dbReference type="ARBA" id="ARBA00023239"/>
    </source>
</evidence>
<dbReference type="GO" id="GO:0016020">
    <property type="term" value="C:membrane"/>
    <property type="evidence" value="ECO:0007669"/>
    <property type="project" value="GOC"/>
</dbReference>
<dbReference type="GO" id="GO:0019171">
    <property type="term" value="F:(3R)-hydroxyacyl-[acyl-carrier-protein] dehydratase activity"/>
    <property type="evidence" value="ECO:0007669"/>
    <property type="project" value="UniProtKB-EC"/>
</dbReference>
<dbReference type="AlphaFoldDB" id="A0A3A8ANA0"/>
<evidence type="ECO:0000256" key="2">
    <source>
        <dbReference type="ARBA" id="ARBA00009174"/>
    </source>
</evidence>
<protein>
    <recommendedName>
        <fullName evidence="9">3-hydroxyacyl-[acyl-carrier-protein] dehydratase FabZ</fullName>
        <ecNumber evidence="9">4.2.1.59</ecNumber>
    </recommendedName>
    <alternativeName>
        <fullName evidence="9">(3R)-hydroxymyristoyl-[acyl-carrier-protein] dehydratase</fullName>
        <shortName evidence="9">(3R)-hydroxymyristoyl-ACP dehydrase</shortName>
    </alternativeName>
    <alternativeName>
        <fullName evidence="9">Beta-hydroxyacyl-ACP dehydratase</fullName>
    </alternativeName>
</protein>
<gene>
    <name evidence="9 10" type="primary">fabZ</name>
    <name evidence="10" type="ORF">DEM25_002265</name>
</gene>
<dbReference type="EMBL" id="QFWV02000002">
    <property type="protein sequence ID" value="RKF08154.1"/>
    <property type="molecule type" value="Genomic_DNA"/>
</dbReference>
<dbReference type="InterPro" id="IPR029069">
    <property type="entry name" value="HotDog_dom_sf"/>
</dbReference>
<dbReference type="Proteomes" id="UP000246132">
    <property type="component" value="Unassembled WGS sequence"/>
</dbReference>
<keyword evidence="4 9" id="KW-0444">Lipid biosynthesis</keyword>
<dbReference type="PANTHER" id="PTHR30272">
    <property type="entry name" value="3-HYDROXYACYL-[ACYL-CARRIER-PROTEIN] DEHYDRATASE"/>
    <property type="match status" value="1"/>
</dbReference>
<dbReference type="NCBIfam" id="TIGR01750">
    <property type="entry name" value="fabZ"/>
    <property type="match status" value="1"/>
</dbReference>
<evidence type="ECO:0000256" key="1">
    <source>
        <dbReference type="ARBA" id="ARBA00004496"/>
    </source>
</evidence>
<dbReference type="GO" id="GO:0006633">
    <property type="term" value="P:fatty acid biosynthetic process"/>
    <property type="evidence" value="ECO:0007669"/>
    <property type="project" value="UniProtKB-UniRule"/>
</dbReference>
<dbReference type="SUPFAM" id="SSF54637">
    <property type="entry name" value="Thioesterase/thiol ester dehydrase-isomerase"/>
    <property type="match status" value="1"/>
</dbReference>
<comment type="catalytic activity">
    <reaction evidence="9">
        <text>a (3R)-hydroxyacyl-[ACP] = a (2E)-enoyl-[ACP] + H2O</text>
        <dbReference type="Rhea" id="RHEA:13097"/>
        <dbReference type="Rhea" id="RHEA-COMP:9925"/>
        <dbReference type="Rhea" id="RHEA-COMP:9945"/>
        <dbReference type="ChEBI" id="CHEBI:15377"/>
        <dbReference type="ChEBI" id="CHEBI:78784"/>
        <dbReference type="ChEBI" id="CHEBI:78827"/>
        <dbReference type="EC" id="4.2.1.59"/>
    </reaction>
</comment>
<dbReference type="CDD" id="cd01288">
    <property type="entry name" value="FabZ"/>
    <property type="match status" value="1"/>
</dbReference>
<evidence type="ECO:0000256" key="3">
    <source>
        <dbReference type="ARBA" id="ARBA00022490"/>
    </source>
</evidence>
<dbReference type="OrthoDB" id="9772788at2"/>
<reference evidence="10 11" key="1">
    <citation type="journal article" date="2018" name="Int. J. Syst. Bacteriol.">
        <title>Oceaniradius stylonemae gen. nov., sp. nov., isolated from a red alga, Stylonema cornu-cervi.</title>
        <authorList>
            <person name="Jeong S."/>
        </authorList>
    </citation>
    <scope>NUCLEOTIDE SEQUENCE [LARGE SCALE GENOMIC DNA]</scope>
    <source>
        <strain evidence="10 11">StC1</strain>
    </source>
</reference>
<dbReference type="RefSeq" id="WP_109767159.1">
    <property type="nucleotide sequence ID" value="NZ_CP159474.1"/>
</dbReference>
<evidence type="ECO:0000256" key="4">
    <source>
        <dbReference type="ARBA" id="ARBA00022516"/>
    </source>
</evidence>
<evidence type="ECO:0000313" key="10">
    <source>
        <dbReference type="EMBL" id="RKF08154.1"/>
    </source>
</evidence>
<organism evidence="10 11">
    <name type="scientific">Oceaniradius stylonematis</name>
    <dbReference type="NCBI Taxonomy" id="2184161"/>
    <lineage>
        <taxon>Bacteria</taxon>
        <taxon>Pseudomonadati</taxon>
        <taxon>Pseudomonadota</taxon>
        <taxon>Alphaproteobacteria</taxon>
        <taxon>Hyphomicrobiales</taxon>
        <taxon>Ahrensiaceae</taxon>
        <taxon>Oceaniradius</taxon>
    </lineage>
</organism>